<protein>
    <submittedName>
        <fullName evidence="2">Uncharacterized protein</fullName>
    </submittedName>
</protein>
<keyword evidence="1" id="KW-1133">Transmembrane helix</keyword>
<keyword evidence="3" id="KW-1185">Reference proteome</keyword>
<accession>A0ABX7B6W7</accession>
<dbReference type="Proteomes" id="UP000595197">
    <property type="component" value="Chromosome"/>
</dbReference>
<gene>
    <name evidence="2" type="ORF">IGS68_01100</name>
</gene>
<reference evidence="2" key="1">
    <citation type="submission" date="2021-02" db="EMBL/GenBank/DDBJ databases">
        <title>Skermanella TT6 skin isolate.</title>
        <authorList>
            <person name="Lee K."/>
            <person name="Ganzorig M."/>
        </authorList>
    </citation>
    <scope>NUCLEOTIDE SEQUENCE</scope>
    <source>
        <strain evidence="2">TT6</strain>
    </source>
</reference>
<organism evidence="2 3">
    <name type="scientific">Skermanella cutis</name>
    <dbReference type="NCBI Taxonomy" id="2775420"/>
    <lineage>
        <taxon>Bacteria</taxon>
        <taxon>Pseudomonadati</taxon>
        <taxon>Pseudomonadota</taxon>
        <taxon>Alphaproteobacteria</taxon>
        <taxon>Rhodospirillales</taxon>
        <taxon>Azospirillaceae</taxon>
        <taxon>Skermanella</taxon>
    </lineage>
</organism>
<keyword evidence="1" id="KW-0812">Transmembrane</keyword>
<dbReference type="RefSeq" id="WP_201076699.1">
    <property type="nucleotide sequence ID" value="NZ_CP067420.1"/>
</dbReference>
<keyword evidence="1" id="KW-0472">Membrane</keyword>
<name>A0ABX7B6W7_9PROT</name>
<feature type="transmembrane region" description="Helical" evidence="1">
    <location>
        <begin position="6"/>
        <end position="23"/>
    </location>
</feature>
<evidence type="ECO:0000256" key="1">
    <source>
        <dbReference type="SAM" id="Phobius"/>
    </source>
</evidence>
<evidence type="ECO:0000313" key="3">
    <source>
        <dbReference type="Proteomes" id="UP000595197"/>
    </source>
</evidence>
<dbReference type="EMBL" id="CP067420">
    <property type="protein sequence ID" value="QQP89907.1"/>
    <property type="molecule type" value="Genomic_DNA"/>
</dbReference>
<proteinExistence type="predicted"/>
<sequence length="60" mass="6656">MLISTLTPKAILIVFIFGILLLVDRGCSQIDRHDAAMKDLGENDYVPVRSPWAIEGEGQK</sequence>
<evidence type="ECO:0000313" key="2">
    <source>
        <dbReference type="EMBL" id="QQP89907.1"/>
    </source>
</evidence>